<protein>
    <recommendedName>
        <fullName evidence="12">Cytochrome P450</fullName>
    </recommendedName>
</protein>
<evidence type="ECO:0000256" key="4">
    <source>
        <dbReference type="ARBA" id="ARBA00022723"/>
    </source>
</evidence>
<evidence type="ECO:0000256" key="1">
    <source>
        <dbReference type="ARBA" id="ARBA00001971"/>
    </source>
</evidence>
<evidence type="ECO:0000256" key="2">
    <source>
        <dbReference type="ARBA" id="ARBA00005179"/>
    </source>
</evidence>
<dbReference type="CDD" id="cd11061">
    <property type="entry name" value="CYP67-like"/>
    <property type="match status" value="1"/>
</dbReference>
<gene>
    <name evidence="10" type="ORF">MYCIT1_LOCUS26504</name>
</gene>
<dbReference type="GO" id="GO:0016705">
    <property type="term" value="F:oxidoreductase activity, acting on paired donors, with incorporation or reduction of molecular oxygen"/>
    <property type="evidence" value="ECO:0007669"/>
    <property type="project" value="InterPro"/>
</dbReference>
<keyword evidence="11" id="KW-1185">Reference proteome</keyword>
<dbReference type="PRINTS" id="PR00463">
    <property type="entry name" value="EP450I"/>
</dbReference>
<dbReference type="Proteomes" id="UP001295794">
    <property type="component" value="Unassembled WGS sequence"/>
</dbReference>
<dbReference type="AlphaFoldDB" id="A0AAD2HL84"/>
<dbReference type="Pfam" id="PF00067">
    <property type="entry name" value="p450"/>
    <property type="match status" value="1"/>
</dbReference>
<dbReference type="EMBL" id="CAVNYO010000419">
    <property type="protein sequence ID" value="CAK5277485.1"/>
    <property type="molecule type" value="Genomic_DNA"/>
</dbReference>
<dbReference type="GO" id="GO:0004497">
    <property type="term" value="F:monooxygenase activity"/>
    <property type="evidence" value="ECO:0007669"/>
    <property type="project" value="UniProtKB-KW"/>
</dbReference>
<organism evidence="10 11">
    <name type="scientific">Mycena citricolor</name>
    <dbReference type="NCBI Taxonomy" id="2018698"/>
    <lineage>
        <taxon>Eukaryota</taxon>
        <taxon>Fungi</taxon>
        <taxon>Dikarya</taxon>
        <taxon>Basidiomycota</taxon>
        <taxon>Agaricomycotina</taxon>
        <taxon>Agaricomycetes</taxon>
        <taxon>Agaricomycetidae</taxon>
        <taxon>Agaricales</taxon>
        <taxon>Marasmiineae</taxon>
        <taxon>Mycenaceae</taxon>
        <taxon>Mycena</taxon>
    </lineage>
</organism>
<evidence type="ECO:0000256" key="8">
    <source>
        <dbReference type="PIRSR" id="PIRSR602401-1"/>
    </source>
</evidence>
<keyword evidence="6 8" id="KW-0408">Iron</keyword>
<sequence>MQQIWLSSTLLGVLNHIFFRLFEPDNAHYPLLAILIQPALIISFLSHGTPTVLTVLGVYAAFIGSLSLSIISKVWSLRDVARGDSHRAIRRMHDQYGPVIRTGPNEVSIAHTDAVKVVLGTYPKGQHYESQVDPALPAQSLLLLKGDAHTNRRRIWNRGLNSAAIATYEVTLVKRIAQLLEGLEEQSHARSSVSISKWLGFFTFDFMGDMAFGGGFEMMRDRGDKDGLWKIIEDGTRVGAFTSPIPWILPTMRLFPALGKNINALHQFGALSAANRIKAGSLVKDLWYHLTDEAEVEKQRPSIPEVIADGVLSIIAGSDTTSTALSSLIWLLLSNPAVYKQVREEVDGVYPRGDSPLDASKHSQLPFLTACINETLRLLPPVPSGGPRKVPVGGGKVIAGHYIAPNTQIFVPQYTLHHSAENFDDPDTFKPQRWLSPESVEKHNTLAFIPFSFGFANCVGKNLAWQEMIMVSAALIQTFDISFAKDFTGAKEWSNHLHDQFVTSIAVPLQVTLTKRT</sequence>
<dbReference type="GO" id="GO:0005506">
    <property type="term" value="F:iron ion binding"/>
    <property type="evidence" value="ECO:0007669"/>
    <property type="project" value="InterPro"/>
</dbReference>
<dbReference type="InterPro" id="IPR002401">
    <property type="entry name" value="Cyt_P450_E_grp-I"/>
</dbReference>
<dbReference type="InterPro" id="IPR001128">
    <property type="entry name" value="Cyt_P450"/>
</dbReference>
<feature type="transmembrane region" description="Helical" evidence="9">
    <location>
        <begin position="52"/>
        <end position="75"/>
    </location>
</feature>
<comment type="cofactor">
    <cofactor evidence="1 8">
        <name>heme</name>
        <dbReference type="ChEBI" id="CHEBI:30413"/>
    </cofactor>
</comment>
<dbReference type="Gene3D" id="1.10.630.10">
    <property type="entry name" value="Cytochrome P450"/>
    <property type="match status" value="1"/>
</dbReference>
<evidence type="ECO:0000256" key="6">
    <source>
        <dbReference type="ARBA" id="ARBA00023004"/>
    </source>
</evidence>
<name>A0AAD2HL84_9AGAR</name>
<reference evidence="10" key="1">
    <citation type="submission" date="2023-11" db="EMBL/GenBank/DDBJ databases">
        <authorList>
            <person name="De Vega J J."/>
            <person name="De Vega J J."/>
        </authorList>
    </citation>
    <scope>NUCLEOTIDE SEQUENCE</scope>
</reference>
<comment type="caution">
    <text evidence="10">The sequence shown here is derived from an EMBL/GenBank/DDBJ whole genome shotgun (WGS) entry which is preliminary data.</text>
</comment>
<evidence type="ECO:0000313" key="10">
    <source>
        <dbReference type="EMBL" id="CAK5277485.1"/>
    </source>
</evidence>
<dbReference type="PRINTS" id="PR00385">
    <property type="entry name" value="P450"/>
</dbReference>
<evidence type="ECO:0000256" key="9">
    <source>
        <dbReference type="SAM" id="Phobius"/>
    </source>
</evidence>
<comment type="pathway">
    <text evidence="2">Secondary metabolite biosynthesis.</text>
</comment>
<keyword evidence="9" id="KW-0472">Membrane</keyword>
<dbReference type="PANTHER" id="PTHR24305">
    <property type="entry name" value="CYTOCHROME P450"/>
    <property type="match status" value="1"/>
</dbReference>
<keyword evidence="8" id="KW-0349">Heme</keyword>
<feature type="transmembrane region" description="Helical" evidence="9">
    <location>
        <begin position="27"/>
        <end position="45"/>
    </location>
</feature>
<dbReference type="PANTHER" id="PTHR24305:SF187">
    <property type="entry name" value="P450, PUTATIVE (EUROFUNG)-RELATED"/>
    <property type="match status" value="1"/>
</dbReference>
<comment type="similarity">
    <text evidence="3">Belongs to the cytochrome P450 family.</text>
</comment>
<evidence type="ECO:0008006" key="12">
    <source>
        <dbReference type="Google" id="ProtNLM"/>
    </source>
</evidence>
<keyword evidence="9" id="KW-1133">Transmembrane helix</keyword>
<evidence type="ECO:0000256" key="3">
    <source>
        <dbReference type="ARBA" id="ARBA00010617"/>
    </source>
</evidence>
<keyword evidence="9" id="KW-0812">Transmembrane</keyword>
<feature type="binding site" description="axial binding residue" evidence="8">
    <location>
        <position position="458"/>
    </location>
    <ligand>
        <name>heme</name>
        <dbReference type="ChEBI" id="CHEBI:30413"/>
    </ligand>
    <ligandPart>
        <name>Fe</name>
        <dbReference type="ChEBI" id="CHEBI:18248"/>
    </ligandPart>
</feature>
<keyword evidence="5" id="KW-0560">Oxidoreductase</keyword>
<evidence type="ECO:0000256" key="7">
    <source>
        <dbReference type="ARBA" id="ARBA00023033"/>
    </source>
</evidence>
<keyword evidence="7" id="KW-0503">Monooxygenase</keyword>
<evidence type="ECO:0000256" key="5">
    <source>
        <dbReference type="ARBA" id="ARBA00023002"/>
    </source>
</evidence>
<accession>A0AAD2HL84</accession>
<dbReference type="SUPFAM" id="SSF48264">
    <property type="entry name" value="Cytochrome P450"/>
    <property type="match status" value="1"/>
</dbReference>
<dbReference type="GO" id="GO:0020037">
    <property type="term" value="F:heme binding"/>
    <property type="evidence" value="ECO:0007669"/>
    <property type="project" value="InterPro"/>
</dbReference>
<keyword evidence="4 8" id="KW-0479">Metal-binding</keyword>
<proteinExistence type="inferred from homology"/>
<dbReference type="InterPro" id="IPR036396">
    <property type="entry name" value="Cyt_P450_sf"/>
</dbReference>
<dbReference type="InterPro" id="IPR050121">
    <property type="entry name" value="Cytochrome_P450_monoxygenase"/>
</dbReference>
<evidence type="ECO:0000313" key="11">
    <source>
        <dbReference type="Proteomes" id="UP001295794"/>
    </source>
</evidence>